<reference evidence="3 4" key="1">
    <citation type="journal article" date="2018" name="Nat. Ecol. Evol.">
        <title>Genomic signatures of mitonuclear coevolution across populations of Tigriopus californicus.</title>
        <authorList>
            <person name="Barreto F.S."/>
            <person name="Watson E.T."/>
            <person name="Lima T.G."/>
            <person name="Willett C.S."/>
            <person name="Edmands S."/>
            <person name="Li W."/>
            <person name="Burton R.S."/>
        </authorList>
    </citation>
    <scope>NUCLEOTIDE SEQUENCE [LARGE SCALE GENOMIC DNA]</scope>
    <source>
        <strain evidence="3 4">San Diego</strain>
    </source>
</reference>
<sequence length="324" mass="36888">MRSVGSGSWFQVTFILVPCFSAILAQESSKSIKQVPEQSHLLVRTARSLSDADKSWIRNDVEQVVEGVLTHLEHESSKKSPADGGDCDKPGNFDSLNRNRKRSGPANGSLTRNGRTNFDFLNRNGKRSQFDFLNRNGKRSDFDFLNRNGKRSDFDFLNRNGKRSDFDFLNRNGKRSDFDFLNRNGKRPDFDFLNRNGKRSDFDFLNRNGKRSDFDFLNRNGRSLGGNSFDLLARNGKRSDFDFLNRNGRSSWASDLKRSDFDFLNRNGKRDSNFDLLTRNGKRSSSMPIMGEVLSDQDGLDFQEAGLSLMDPSRIDAIINNANA</sequence>
<dbReference type="OrthoDB" id="6356378at2759"/>
<keyword evidence="4" id="KW-1185">Reference proteome</keyword>
<gene>
    <name evidence="3" type="ORF">TCAL_07985</name>
</gene>
<organism evidence="3 4">
    <name type="scientific">Tigriopus californicus</name>
    <name type="common">Marine copepod</name>
    <dbReference type="NCBI Taxonomy" id="6832"/>
    <lineage>
        <taxon>Eukaryota</taxon>
        <taxon>Metazoa</taxon>
        <taxon>Ecdysozoa</taxon>
        <taxon>Arthropoda</taxon>
        <taxon>Crustacea</taxon>
        <taxon>Multicrustacea</taxon>
        <taxon>Hexanauplia</taxon>
        <taxon>Copepoda</taxon>
        <taxon>Harpacticoida</taxon>
        <taxon>Harpacticidae</taxon>
        <taxon>Tigriopus</taxon>
    </lineage>
</organism>
<feature type="chain" id="PRO_5021951142" description="Orcokinin" evidence="2">
    <location>
        <begin position="26"/>
        <end position="324"/>
    </location>
</feature>
<protein>
    <recommendedName>
        <fullName evidence="5">Orcokinin</fullName>
    </recommendedName>
</protein>
<name>A0A553N752_TIGCA</name>
<proteinExistence type="predicted"/>
<dbReference type="EMBL" id="VCGU01000459">
    <property type="protein sequence ID" value="TRY61230.1"/>
    <property type="molecule type" value="Genomic_DNA"/>
</dbReference>
<comment type="caution">
    <text evidence="3">The sequence shown here is derived from an EMBL/GenBank/DDBJ whole genome shotgun (WGS) entry which is preliminary data.</text>
</comment>
<feature type="compositionally biased region" description="Basic and acidic residues" evidence="1">
    <location>
        <begin position="73"/>
        <end position="91"/>
    </location>
</feature>
<evidence type="ECO:0000313" key="3">
    <source>
        <dbReference type="EMBL" id="TRY61230.1"/>
    </source>
</evidence>
<dbReference type="AlphaFoldDB" id="A0A553N752"/>
<keyword evidence="2" id="KW-0732">Signal</keyword>
<dbReference type="Proteomes" id="UP000318571">
    <property type="component" value="Chromosome 8"/>
</dbReference>
<feature type="region of interest" description="Disordered" evidence="1">
    <location>
        <begin position="73"/>
        <end position="119"/>
    </location>
</feature>
<feature type="compositionally biased region" description="Polar residues" evidence="1">
    <location>
        <begin position="106"/>
        <end position="116"/>
    </location>
</feature>
<evidence type="ECO:0000256" key="2">
    <source>
        <dbReference type="SAM" id="SignalP"/>
    </source>
</evidence>
<accession>A0A553N752</accession>
<feature type="signal peptide" evidence="2">
    <location>
        <begin position="1"/>
        <end position="25"/>
    </location>
</feature>
<evidence type="ECO:0000313" key="4">
    <source>
        <dbReference type="Proteomes" id="UP000318571"/>
    </source>
</evidence>
<evidence type="ECO:0008006" key="5">
    <source>
        <dbReference type="Google" id="ProtNLM"/>
    </source>
</evidence>
<evidence type="ECO:0000256" key="1">
    <source>
        <dbReference type="SAM" id="MobiDB-lite"/>
    </source>
</evidence>